<dbReference type="InterPro" id="IPR037914">
    <property type="entry name" value="SpoVT-AbrB_sf"/>
</dbReference>
<sequence length="77" mass="8825">MTSETKISKGFQTVVPSNIRKKFDVEPGDILEWRPTENGVEIKFRKKVTFQDIAGMVKAEPTDAVELKKKFQRGEKI</sequence>
<evidence type="ECO:0000313" key="4">
    <source>
        <dbReference type="Proteomes" id="UP000029661"/>
    </source>
</evidence>
<feature type="domain" description="SpoVT-AbrB" evidence="1">
    <location>
        <begin position="5"/>
        <end position="51"/>
    </location>
</feature>
<dbReference type="RefSeq" id="WP_048085591.1">
    <property type="nucleotide sequence ID" value="NZ_CP006933.1"/>
</dbReference>
<dbReference type="Proteomes" id="UP000029661">
    <property type="component" value="Chromosome"/>
</dbReference>
<dbReference type="STRING" id="2162.BRM9_1900"/>
<protein>
    <submittedName>
        <fullName evidence="2">AbrB family transcriptional regulator</fullName>
    </submittedName>
</protein>
<dbReference type="PATRIC" id="fig|2162.10.peg.474"/>
<dbReference type="KEGG" id="mfc:BRM9_1900"/>
<dbReference type="Gene3D" id="2.10.260.10">
    <property type="match status" value="1"/>
</dbReference>
<organism evidence="2 4">
    <name type="scientific">Methanobacterium formicicum</name>
    <dbReference type="NCBI Taxonomy" id="2162"/>
    <lineage>
        <taxon>Archaea</taxon>
        <taxon>Methanobacteriati</taxon>
        <taxon>Methanobacteriota</taxon>
        <taxon>Methanomada group</taxon>
        <taxon>Methanobacteria</taxon>
        <taxon>Methanobacteriales</taxon>
        <taxon>Methanobacteriaceae</taxon>
        <taxon>Methanobacterium</taxon>
    </lineage>
</organism>
<proteinExistence type="predicted"/>
<reference evidence="3" key="2">
    <citation type="submission" date="2014-09" db="EMBL/GenBank/DDBJ databases">
        <authorList>
            <person name="Bishop-Lilly K.A."/>
            <person name="Broomall S.M."/>
            <person name="Chain P.S."/>
            <person name="Chertkov O."/>
            <person name="Coyne S.R."/>
            <person name="Daligault H.E."/>
            <person name="Davenport K.W."/>
            <person name="Erkkila T."/>
            <person name="Frey K.G."/>
            <person name="Gibbons H.S."/>
            <person name="Gu W."/>
            <person name="Jaissle J."/>
            <person name="Johnson S.L."/>
            <person name="Koroleva G.I."/>
            <person name="Ladner J.T."/>
            <person name="Lo C.-C."/>
            <person name="Minogue T.D."/>
            <person name="Munk C."/>
            <person name="Palacios G.F."/>
            <person name="Redden C.L."/>
            <person name="Rosenzweig C.N."/>
            <person name="Scholz M.B."/>
            <person name="Teshima H."/>
            <person name="Xu Y."/>
        </authorList>
    </citation>
    <scope>NUCLEOTIDE SEQUENCE</scope>
    <source>
        <strain evidence="3">Mb9</strain>
    </source>
</reference>
<evidence type="ECO:0000313" key="3">
    <source>
        <dbReference type="EMBL" id="CEL24106.1"/>
    </source>
</evidence>
<dbReference type="GO" id="GO:0003677">
    <property type="term" value="F:DNA binding"/>
    <property type="evidence" value="ECO:0007669"/>
    <property type="project" value="InterPro"/>
</dbReference>
<dbReference type="EMBL" id="CP006933">
    <property type="protein sequence ID" value="AIS32704.1"/>
    <property type="molecule type" value="Genomic_DNA"/>
</dbReference>
<dbReference type="Proteomes" id="UP000062768">
    <property type="component" value="Chromosome I"/>
</dbReference>
<dbReference type="OrthoDB" id="67352at2157"/>
<accession>A0A089ZVM7</accession>
<dbReference type="NCBIfam" id="TIGR01439">
    <property type="entry name" value="lp_hng_hel_AbrB"/>
    <property type="match status" value="1"/>
</dbReference>
<evidence type="ECO:0000259" key="1">
    <source>
        <dbReference type="SMART" id="SM00966"/>
    </source>
</evidence>
<gene>
    <name evidence="2" type="ORF">BRM9_1900</name>
    <name evidence="3" type="ORF">MB9_0459</name>
</gene>
<evidence type="ECO:0000313" key="2">
    <source>
        <dbReference type="EMBL" id="AIS32704.1"/>
    </source>
</evidence>
<name>A0A089ZVM7_METFO</name>
<dbReference type="SMART" id="SM00966">
    <property type="entry name" value="SpoVT_AbrB"/>
    <property type="match status" value="1"/>
</dbReference>
<dbReference type="AlphaFoldDB" id="A0A089ZVM7"/>
<dbReference type="SUPFAM" id="SSF89447">
    <property type="entry name" value="AbrB/MazE/MraZ-like"/>
    <property type="match status" value="1"/>
</dbReference>
<evidence type="ECO:0000313" key="5">
    <source>
        <dbReference type="Proteomes" id="UP000062768"/>
    </source>
</evidence>
<reference evidence="2" key="1">
    <citation type="submission" date="2013-12" db="EMBL/GenBank/DDBJ databases">
        <title>The complete genome sequence of Methanobacterium sp. BRM9.</title>
        <authorList>
            <consortium name="Pastoral Greenhouse Gas Research Consortium"/>
            <person name="Kelly W.J."/>
            <person name="Leahy S.C."/>
            <person name="Perry R."/>
            <person name="Li D."/>
            <person name="Altermann E."/>
            <person name="Lambie S.C."/>
            <person name="Attwood G.T."/>
        </authorList>
    </citation>
    <scope>NUCLEOTIDE SEQUENCE [LARGE SCALE GENOMIC DNA]</scope>
    <source>
        <strain evidence="2">BRM9</strain>
    </source>
</reference>
<dbReference type="GeneID" id="26738718"/>
<dbReference type="EMBL" id="LN734822">
    <property type="protein sequence ID" value="CEL24106.1"/>
    <property type="molecule type" value="Genomic_DNA"/>
</dbReference>
<keyword evidence="5" id="KW-1185">Reference proteome</keyword>
<dbReference type="InterPro" id="IPR007159">
    <property type="entry name" value="SpoVT-AbrB_dom"/>
</dbReference>